<dbReference type="GO" id="GO:0016491">
    <property type="term" value="F:oxidoreductase activity"/>
    <property type="evidence" value="ECO:0007669"/>
    <property type="project" value="UniProtKB-KW"/>
</dbReference>
<feature type="domain" description="GFO/IDH/MocA-like oxidoreductase" evidence="4">
    <location>
        <begin position="141"/>
        <end position="274"/>
    </location>
</feature>
<comment type="similarity">
    <text evidence="1">Belongs to the Gfo/Idh/MocA family.</text>
</comment>
<evidence type="ECO:0000256" key="2">
    <source>
        <dbReference type="ARBA" id="ARBA00023002"/>
    </source>
</evidence>
<organism evidence="5">
    <name type="scientific">Nakamurella sp. A5-74</name>
    <dbReference type="NCBI Taxonomy" id="3158264"/>
    <lineage>
        <taxon>Bacteria</taxon>
        <taxon>Bacillati</taxon>
        <taxon>Actinomycetota</taxon>
        <taxon>Actinomycetes</taxon>
        <taxon>Nakamurellales</taxon>
        <taxon>Nakamurellaceae</taxon>
        <taxon>Nakamurella</taxon>
    </lineage>
</organism>
<gene>
    <name evidence="5" type="ORF">ABLG96_20675</name>
</gene>
<protein>
    <submittedName>
        <fullName evidence="5">Gfo/Idh/MocA family oxidoreductase</fullName>
    </submittedName>
</protein>
<evidence type="ECO:0000259" key="4">
    <source>
        <dbReference type="Pfam" id="PF22725"/>
    </source>
</evidence>
<evidence type="ECO:0000259" key="3">
    <source>
        <dbReference type="Pfam" id="PF01408"/>
    </source>
</evidence>
<dbReference type="RefSeq" id="WP_353649187.1">
    <property type="nucleotide sequence ID" value="NZ_CP159218.1"/>
</dbReference>
<feature type="domain" description="Gfo/Idh/MocA-like oxidoreductase N-terminal" evidence="3">
    <location>
        <begin position="50"/>
        <end position="132"/>
    </location>
</feature>
<keyword evidence="2" id="KW-0560">Oxidoreductase</keyword>
<name>A0AAU8DQD9_9ACTN</name>
<dbReference type="Gene3D" id="3.40.50.720">
    <property type="entry name" value="NAD(P)-binding Rossmann-like Domain"/>
    <property type="match status" value="1"/>
</dbReference>
<dbReference type="AlphaFoldDB" id="A0AAU8DQD9"/>
<dbReference type="SUPFAM" id="SSF55347">
    <property type="entry name" value="Glyceraldehyde-3-phosphate dehydrogenase-like, C-terminal domain"/>
    <property type="match status" value="1"/>
</dbReference>
<accession>A0AAU8DQD9</accession>
<dbReference type="InterPro" id="IPR000683">
    <property type="entry name" value="Gfo/Idh/MocA-like_OxRdtase_N"/>
</dbReference>
<evidence type="ECO:0000256" key="1">
    <source>
        <dbReference type="ARBA" id="ARBA00010928"/>
    </source>
</evidence>
<dbReference type="Pfam" id="PF01408">
    <property type="entry name" value="GFO_IDH_MocA"/>
    <property type="match status" value="1"/>
</dbReference>
<proteinExistence type="inferred from homology"/>
<dbReference type="EMBL" id="CP159218">
    <property type="protein sequence ID" value="XCG63572.1"/>
    <property type="molecule type" value="Genomic_DNA"/>
</dbReference>
<dbReference type="Gene3D" id="3.30.360.10">
    <property type="entry name" value="Dihydrodipicolinate Reductase, domain 2"/>
    <property type="match status" value="1"/>
</dbReference>
<dbReference type="Pfam" id="PF22725">
    <property type="entry name" value="GFO_IDH_MocA_C3"/>
    <property type="match status" value="1"/>
</dbReference>
<dbReference type="PANTHER" id="PTHR43708:SF5">
    <property type="entry name" value="CONSERVED EXPRESSED OXIDOREDUCTASE (EUROFUNG)-RELATED"/>
    <property type="match status" value="1"/>
</dbReference>
<reference evidence="5" key="1">
    <citation type="submission" date="2024-05" db="EMBL/GenBank/DDBJ databases">
        <authorList>
            <person name="Cai S.Y."/>
            <person name="Jin L.M."/>
            <person name="Li H.R."/>
        </authorList>
    </citation>
    <scope>NUCLEOTIDE SEQUENCE</scope>
    <source>
        <strain evidence="5">A5-74</strain>
    </source>
</reference>
<dbReference type="PANTHER" id="PTHR43708">
    <property type="entry name" value="CONSERVED EXPRESSED OXIDOREDUCTASE (EUROFUNG)"/>
    <property type="match status" value="1"/>
</dbReference>
<dbReference type="InterPro" id="IPR036291">
    <property type="entry name" value="NAD(P)-bd_dom_sf"/>
</dbReference>
<dbReference type="SUPFAM" id="SSF51735">
    <property type="entry name" value="NAD(P)-binding Rossmann-fold domains"/>
    <property type="match status" value="1"/>
</dbReference>
<evidence type="ECO:0000313" key="5">
    <source>
        <dbReference type="EMBL" id="XCG63572.1"/>
    </source>
</evidence>
<dbReference type="InterPro" id="IPR051317">
    <property type="entry name" value="Gfo/Idh/MocA_oxidoreduct"/>
</dbReference>
<dbReference type="InterPro" id="IPR055170">
    <property type="entry name" value="GFO_IDH_MocA-like_dom"/>
</dbReference>
<dbReference type="GO" id="GO:0000166">
    <property type="term" value="F:nucleotide binding"/>
    <property type="evidence" value="ECO:0007669"/>
    <property type="project" value="InterPro"/>
</dbReference>
<sequence length="366" mass="38551">MNTIVPTPKLRVGFLSGIRHAVPYAQILADHPRVQLVGVAEDPDTPSWMQDDSASAAATLGIPFFARVQDLLAADAADLVIVCSEPTRHADLAIRALEAGRHVLIDKPVATTVADADRIAAAATASGATVSVVNRLASPAVQRLRRWIDAGHLGLPLHVDVEWFASGAHFATSVERPELVVDPSLSGGGELLNFLLYPVDYIRELTGLETVEIHCEAATLFSAAHKEAGVEDTAIVSLLLQNGVTATVTLGRIPAAPGSGPVSCSIRLLGSHGHAVADDDHPQVTRYGTGTESISAVPVDGPSSTAILRRFLNDHVDAVLDKKPPRYTLAQACASLRVIEAAYASTRSGQPVQLARTATPVLKESP</sequence>